<keyword evidence="1" id="KW-0378">Hydrolase</keyword>
<sequence length="618" mass="69630">MAPLPSDEDIRQVISQCPGCSADTASNCLEEFLPPDPPSSDDSTPSQSSNDRNHQGEADVHEESLKDPCDGLNEDRPWMPKLPSLPVPSTFTKNGPRDPHIFELRELLGAIQAGYSDADGVRHYLGYFNKETLDTNLNADIEGYPAMFYIISTNDVGIIREWIKHGGDPNTTWGPDAFPLIAFSALNDGQSMLQASKTLATLLRFGADPRVIPKAFYDPYCRDLPEGGPVQEELNDIGDDNKRWCTADLRAHLSKALTLTQRYDLYRASKVKPHSGREKELLARQGAGEVLGLHQMIVAQSIATRWLKRKLLVYLALQKKKPLILVFAGPSGHGKTELARRFKDLMSLELQVVNCTILRQDNELFGPRPPYSGYEEGSLLNKFLASKSGERCIVFMDEFEKTSKEIHNTLLLPFQDGEYEDRRNGRIVDCSKTIWILATNKLDDSIHDFCNANEKVLFQSEDEEAQDKLVGKLCRQLQNEFIEQFDAPLAGRISEILPFLVFSPKESPLIVHKALMDFEAEVTRCVRLTLSREEDVYVGNILIRVKNDATVCTTIAREEYDKKTGARSIAQAVERIVQDPLTTLYLKNGDDFDENQPTTHFEINLNVDEEVEVRLVLR</sequence>
<accession>A0ACB9YNB8</accession>
<evidence type="ECO:0000313" key="1">
    <source>
        <dbReference type="EMBL" id="KAI4860702.1"/>
    </source>
</evidence>
<reference evidence="1 2" key="1">
    <citation type="journal article" date="2022" name="New Phytol.">
        <title>Ecological generalism drives hyperdiversity of secondary metabolite gene clusters in xylarialean endophytes.</title>
        <authorList>
            <person name="Franco M.E.E."/>
            <person name="Wisecaver J.H."/>
            <person name="Arnold A.E."/>
            <person name="Ju Y.M."/>
            <person name="Slot J.C."/>
            <person name="Ahrendt S."/>
            <person name="Moore L.P."/>
            <person name="Eastman K.E."/>
            <person name="Scott K."/>
            <person name="Konkel Z."/>
            <person name="Mondo S.J."/>
            <person name="Kuo A."/>
            <person name="Hayes R.D."/>
            <person name="Haridas S."/>
            <person name="Andreopoulos B."/>
            <person name="Riley R."/>
            <person name="LaButti K."/>
            <person name="Pangilinan J."/>
            <person name="Lipzen A."/>
            <person name="Amirebrahimi M."/>
            <person name="Yan J."/>
            <person name="Adam C."/>
            <person name="Keymanesh K."/>
            <person name="Ng V."/>
            <person name="Louie K."/>
            <person name="Northen T."/>
            <person name="Drula E."/>
            <person name="Henrissat B."/>
            <person name="Hsieh H.M."/>
            <person name="Youens-Clark K."/>
            <person name="Lutzoni F."/>
            <person name="Miadlikowska J."/>
            <person name="Eastwood D.C."/>
            <person name="Hamelin R.C."/>
            <person name="Grigoriev I.V."/>
            <person name="U'Ren J.M."/>
        </authorList>
    </citation>
    <scope>NUCLEOTIDE SEQUENCE [LARGE SCALE GENOMIC DNA]</scope>
    <source>
        <strain evidence="1 2">CBS 119005</strain>
    </source>
</reference>
<gene>
    <name evidence="1" type="ORF">F4820DRAFT_461480</name>
</gene>
<evidence type="ECO:0000313" key="2">
    <source>
        <dbReference type="Proteomes" id="UP001497700"/>
    </source>
</evidence>
<dbReference type="EMBL" id="MU393576">
    <property type="protein sequence ID" value="KAI4860702.1"/>
    <property type="molecule type" value="Genomic_DNA"/>
</dbReference>
<comment type="caution">
    <text evidence="1">The sequence shown here is derived from an EMBL/GenBank/DDBJ whole genome shotgun (WGS) entry which is preliminary data.</text>
</comment>
<organism evidence="1 2">
    <name type="scientific">Hypoxylon rubiginosum</name>
    <dbReference type="NCBI Taxonomy" id="110542"/>
    <lineage>
        <taxon>Eukaryota</taxon>
        <taxon>Fungi</taxon>
        <taxon>Dikarya</taxon>
        <taxon>Ascomycota</taxon>
        <taxon>Pezizomycotina</taxon>
        <taxon>Sordariomycetes</taxon>
        <taxon>Xylariomycetidae</taxon>
        <taxon>Xylariales</taxon>
        <taxon>Hypoxylaceae</taxon>
        <taxon>Hypoxylon</taxon>
    </lineage>
</organism>
<protein>
    <submittedName>
        <fullName evidence="1">P-loop containing nucleoside triphosphate hydrolase protein</fullName>
    </submittedName>
</protein>
<proteinExistence type="predicted"/>
<dbReference type="Proteomes" id="UP001497700">
    <property type="component" value="Unassembled WGS sequence"/>
</dbReference>
<keyword evidence="2" id="KW-1185">Reference proteome</keyword>
<name>A0ACB9YNB8_9PEZI</name>